<sequence>MANFKRQMGKGGNRKWMRVVEGGCSWMKVKKIGNNRLNSDFKNQEAKRDVGTGHNVGSIKFKMERCGGE</sequence>
<organism evidence="1 2">
    <name type="scientific">Pedosphaera parvula (strain Ellin514)</name>
    <dbReference type="NCBI Taxonomy" id="320771"/>
    <lineage>
        <taxon>Bacteria</taxon>
        <taxon>Pseudomonadati</taxon>
        <taxon>Verrucomicrobiota</taxon>
        <taxon>Pedosphaerae</taxon>
        <taxon>Pedosphaerales</taxon>
        <taxon>Pedosphaeraceae</taxon>
        <taxon>Pedosphaera</taxon>
    </lineage>
</organism>
<evidence type="ECO:0000313" key="1">
    <source>
        <dbReference type="EMBL" id="EEF57427.1"/>
    </source>
</evidence>
<keyword evidence="2" id="KW-1185">Reference proteome</keyword>
<accession>B9XRW8</accession>
<proteinExistence type="predicted"/>
<reference evidence="1 2" key="1">
    <citation type="journal article" date="2011" name="J. Bacteriol.">
        <title>Genome sequence of 'Pedosphaera parvula' Ellin514, an aerobic Verrucomicrobial isolate from pasture soil.</title>
        <authorList>
            <person name="Kant R."/>
            <person name="van Passel M.W."/>
            <person name="Sangwan P."/>
            <person name="Palva A."/>
            <person name="Lucas S."/>
            <person name="Copeland A."/>
            <person name="Lapidus A."/>
            <person name="Glavina Del Rio T."/>
            <person name="Dalin E."/>
            <person name="Tice H."/>
            <person name="Bruce D."/>
            <person name="Goodwin L."/>
            <person name="Pitluck S."/>
            <person name="Chertkov O."/>
            <person name="Larimer F.W."/>
            <person name="Land M.L."/>
            <person name="Hauser L."/>
            <person name="Brettin T.S."/>
            <person name="Detter J.C."/>
            <person name="Han S."/>
            <person name="de Vos W.M."/>
            <person name="Janssen P.H."/>
            <person name="Smidt H."/>
        </authorList>
    </citation>
    <scope>NUCLEOTIDE SEQUENCE [LARGE SCALE GENOMIC DNA]</scope>
    <source>
        <strain evidence="1 2">Ellin514</strain>
    </source>
</reference>
<dbReference type="EMBL" id="ABOX02000069">
    <property type="protein sequence ID" value="EEF57427.1"/>
    <property type="molecule type" value="Genomic_DNA"/>
</dbReference>
<protein>
    <submittedName>
        <fullName evidence="1">Uncharacterized protein</fullName>
    </submittedName>
</protein>
<dbReference type="RefSeq" id="WP_007418551.1">
    <property type="nucleotide sequence ID" value="NZ_ABOX02000069.1"/>
</dbReference>
<name>B9XRW8_PEDPL</name>
<dbReference type="AlphaFoldDB" id="B9XRW8"/>
<gene>
    <name evidence="1" type="ORF">Cflav_PD0272</name>
</gene>
<comment type="caution">
    <text evidence="1">The sequence shown here is derived from an EMBL/GenBank/DDBJ whole genome shotgun (WGS) entry which is preliminary data.</text>
</comment>
<evidence type="ECO:0000313" key="2">
    <source>
        <dbReference type="Proteomes" id="UP000003688"/>
    </source>
</evidence>
<dbReference type="Proteomes" id="UP000003688">
    <property type="component" value="Unassembled WGS sequence"/>
</dbReference>